<feature type="chain" id="PRO_5032853858" evidence="1">
    <location>
        <begin position="25"/>
        <end position="289"/>
    </location>
</feature>
<feature type="signal peptide" evidence="1">
    <location>
        <begin position="1"/>
        <end position="24"/>
    </location>
</feature>
<keyword evidence="3" id="KW-1185">Reference proteome</keyword>
<dbReference type="Proteomes" id="UP000664859">
    <property type="component" value="Unassembled WGS sequence"/>
</dbReference>
<protein>
    <submittedName>
        <fullName evidence="2">Uncharacterized protein</fullName>
    </submittedName>
</protein>
<name>A0A835YIM6_9STRA</name>
<dbReference type="AlphaFoldDB" id="A0A835YIM6"/>
<evidence type="ECO:0000256" key="1">
    <source>
        <dbReference type="SAM" id="SignalP"/>
    </source>
</evidence>
<reference evidence="2" key="1">
    <citation type="submission" date="2021-02" db="EMBL/GenBank/DDBJ databases">
        <title>First Annotated Genome of the Yellow-green Alga Tribonema minus.</title>
        <authorList>
            <person name="Mahan K.M."/>
        </authorList>
    </citation>
    <scope>NUCLEOTIDE SEQUENCE</scope>
    <source>
        <strain evidence="2">UTEX B ZZ1240</strain>
    </source>
</reference>
<dbReference type="EMBL" id="JAFCMP010000545">
    <property type="protein sequence ID" value="KAG5175860.1"/>
    <property type="molecule type" value="Genomic_DNA"/>
</dbReference>
<proteinExistence type="predicted"/>
<accession>A0A835YIM6</accession>
<organism evidence="2 3">
    <name type="scientific">Tribonema minus</name>
    <dbReference type="NCBI Taxonomy" id="303371"/>
    <lineage>
        <taxon>Eukaryota</taxon>
        <taxon>Sar</taxon>
        <taxon>Stramenopiles</taxon>
        <taxon>Ochrophyta</taxon>
        <taxon>PX clade</taxon>
        <taxon>Xanthophyceae</taxon>
        <taxon>Tribonematales</taxon>
        <taxon>Tribonemataceae</taxon>
        <taxon>Tribonema</taxon>
    </lineage>
</organism>
<evidence type="ECO:0000313" key="2">
    <source>
        <dbReference type="EMBL" id="KAG5175860.1"/>
    </source>
</evidence>
<sequence length="289" mass="31082">MQMARLALGLAAAALAGTAAAASANPDMYSLTCHKVFCKVTASAMKDIDALKSKVEGGELCPGLGAKADAICNQALEQFSSEAPDAENDDALESIFDEKVEELEKTLDMPLQMVYLRQLALIREKALQRYKAAAKGSETSDYQAMIAADQFYAKEAESSTRQGSGWDYARERSSLQSTMNELAQRSKKAADAAIKAAQQQSTAMQFLQHQQQQLAALQQQLYGGSSPWNFGVAYRIPDTHINLSGNYQQGRANVQMSCVPDEYAPLLGASGFTHGVGPGNLGLSVNLNI</sequence>
<gene>
    <name evidence="2" type="ORF">JKP88DRAFT_270955</name>
</gene>
<keyword evidence="1" id="KW-0732">Signal</keyword>
<comment type="caution">
    <text evidence="2">The sequence shown here is derived from an EMBL/GenBank/DDBJ whole genome shotgun (WGS) entry which is preliminary data.</text>
</comment>
<evidence type="ECO:0000313" key="3">
    <source>
        <dbReference type="Proteomes" id="UP000664859"/>
    </source>
</evidence>
<dbReference type="OrthoDB" id="1597724at2759"/>